<dbReference type="NCBIfam" id="TIGR03082">
    <property type="entry name" value="Gneg_AbrB_dup"/>
    <property type="match status" value="2"/>
</dbReference>
<name>A0A5R9F032_9BACL</name>
<accession>A0A5R9F032</accession>
<comment type="caution">
    <text evidence="2">The sequence shown here is derived from an EMBL/GenBank/DDBJ whole genome shotgun (WGS) entry which is preliminary data.</text>
</comment>
<gene>
    <name evidence="2" type="ORF">FCL54_12995</name>
</gene>
<evidence type="ECO:0000313" key="3">
    <source>
        <dbReference type="Proteomes" id="UP000308230"/>
    </source>
</evidence>
<feature type="transmembrane region" description="Helical" evidence="1">
    <location>
        <begin position="188"/>
        <end position="207"/>
    </location>
</feature>
<dbReference type="Proteomes" id="UP000308230">
    <property type="component" value="Unassembled WGS sequence"/>
</dbReference>
<organism evidence="2 3">
    <name type="scientific">Exobacillus caeni</name>
    <dbReference type="NCBI Taxonomy" id="2574798"/>
    <lineage>
        <taxon>Bacteria</taxon>
        <taxon>Bacillati</taxon>
        <taxon>Bacillota</taxon>
        <taxon>Bacilli</taxon>
        <taxon>Bacillales</taxon>
        <taxon>Guptibacillaceae</taxon>
        <taxon>Exobacillus</taxon>
    </lineage>
</organism>
<evidence type="ECO:0000313" key="2">
    <source>
        <dbReference type="EMBL" id="TLS36867.1"/>
    </source>
</evidence>
<proteinExistence type="predicted"/>
<feature type="transmembrane region" description="Helical" evidence="1">
    <location>
        <begin position="332"/>
        <end position="350"/>
    </location>
</feature>
<dbReference type="AlphaFoldDB" id="A0A5R9F032"/>
<dbReference type="OrthoDB" id="5460360at2"/>
<feature type="transmembrane region" description="Helical" evidence="1">
    <location>
        <begin position="86"/>
        <end position="107"/>
    </location>
</feature>
<dbReference type="InterPro" id="IPR017516">
    <property type="entry name" value="AbrB_dup"/>
</dbReference>
<keyword evidence="3" id="KW-1185">Reference proteome</keyword>
<dbReference type="PANTHER" id="PTHR38457:SF1">
    <property type="entry name" value="REGULATOR ABRB-RELATED"/>
    <property type="match status" value="1"/>
</dbReference>
<dbReference type="PANTHER" id="PTHR38457">
    <property type="entry name" value="REGULATOR ABRB-RELATED"/>
    <property type="match status" value="1"/>
</dbReference>
<dbReference type="EMBL" id="SWLG01000008">
    <property type="protein sequence ID" value="TLS36867.1"/>
    <property type="molecule type" value="Genomic_DNA"/>
</dbReference>
<reference evidence="2 3" key="1">
    <citation type="submission" date="2019-04" db="EMBL/GenBank/DDBJ databases">
        <title>Bacillus caeni sp. nov., a bacterium isolated from mangrove sediment.</title>
        <authorList>
            <person name="Huang H."/>
            <person name="Mo K."/>
            <person name="Hu Y."/>
        </authorList>
    </citation>
    <scope>NUCLEOTIDE SEQUENCE [LARGE SCALE GENOMIC DNA]</scope>
    <source>
        <strain evidence="2 3">HB172195</strain>
    </source>
</reference>
<feature type="transmembrane region" description="Helical" evidence="1">
    <location>
        <begin position="53"/>
        <end position="74"/>
    </location>
</feature>
<keyword evidence="1" id="KW-1133">Transmembrane helix</keyword>
<dbReference type="GO" id="GO:0016020">
    <property type="term" value="C:membrane"/>
    <property type="evidence" value="ECO:0007669"/>
    <property type="project" value="InterPro"/>
</dbReference>
<dbReference type="RefSeq" id="WP_138127066.1">
    <property type="nucleotide sequence ID" value="NZ_SWLG01000008.1"/>
</dbReference>
<feature type="transmembrane region" description="Helical" evidence="1">
    <location>
        <begin position="237"/>
        <end position="256"/>
    </location>
</feature>
<keyword evidence="1" id="KW-0812">Transmembrane</keyword>
<evidence type="ECO:0000256" key="1">
    <source>
        <dbReference type="SAM" id="Phobius"/>
    </source>
</evidence>
<dbReference type="PIRSF" id="PIRSF038991">
    <property type="entry name" value="Protein_AbrB"/>
    <property type="match status" value="1"/>
</dbReference>
<dbReference type="InterPro" id="IPR007820">
    <property type="entry name" value="AbrB_fam"/>
</dbReference>
<keyword evidence="1" id="KW-0472">Membrane</keyword>
<protein>
    <submittedName>
        <fullName evidence="2">AbrB family transcriptional regulator</fullName>
    </submittedName>
</protein>
<dbReference type="GO" id="GO:0010468">
    <property type="term" value="P:regulation of gene expression"/>
    <property type="evidence" value="ECO:0007669"/>
    <property type="project" value="InterPro"/>
</dbReference>
<feature type="transmembrane region" description="Helical" evidence="1">
    <location>
        <begin position="268"/>
        <end position="290"/>
    </location>
</feature>
<feature type="transmembrane region" description="Helical" evidence="1">
    <location>
        <begin position="214"/>
        <end position="231"/>
    </location>
</feature>
<feature type="transmembrane region" description="Helical" evidence="1">
    <location>
        <begin position="12"/>
        <end position="33"/>
    </location>
</feature>
<sequence>MISKKNSLQMLEAGGIGLAGAMLFIVLHGPLPWMLGPLTSIMGWHLVTKRRLYWPVAFRQLALIVIGYMLGSSFSRRTVEEITEHFPYIIGITVLTILFSFLIGMMFVKSTNLSLGDALFGSIPGGLSQVAALSEETEEIDTGMIVILQTVRVVTVIMVIPFLTINVIHHNSASAGVSAASGIELTASRPFVLVTFIILALAGAWLAKKIKMPAAILTGPLVTVAVLSVFWQSAPVLPSPVIIVSQFLLGIHLGLYIKPEMITVMKKVGVLSIITSLLLVTFSFVLAFLLTKITSIDLPTAFLSTAPGGLAEMGVTATIVHADLSMISGYQLFRLFFIIFVALPVLQWWIRRRGIQNRKSQNQI</sequence>
<dbReference type="Pfam" id="PF05145">
    <property type="entry name" value="AbrB"/>
    <property type="match status" value="1"/>
</dbReference>